<reference evidence="1 2" key="1">
    <citation type="submission" date="2018-11" db="EMBL/GenBank/DDBJ databases">
        <title>Chitinophaga lutea sp.nov., isolate from arsenic contaminated soil.</title>
        <authorList>
            <person name="Zong Y."/>
        </authorList>
    </citation>
    <scope>NUCLEOTIDE SEQUENCE [LARGE SCALE GENOMIC DNA]</scope>
    <source>
        <strain evidence="1 2">ZY74</strain>
    </source>
</reference>
<proteinExistence type="predicted"/>
<sequence>MFAACAGPSSEKKAEGSDSTIAAEIEHTTDISAYIENIDDQAAKSGRMLVSHNFAMGDNSAGLVGIYSATGKPLRLYLYPESHLPVVSTESWIYLDSLNGQPMMFREIVKEKNTVRENTFYYKGNSLAYSETRSAADLAALENAAFTPYKSATPDSDFRLKPADVNTLATQVMTALNAERKDLSKVANEMRLKGASHWATGNEPGWSLAVIPHEKIIYTGNYGADVVEFPYADAQKGDKDATVFTTSVKGHTLTATFEVKRCTDDADKKHELTVTLKVDGKALRGCGDSLY</sequence>
<keyword evidence="2" id="KW-1185">Reference proteome</keyword>
<evidence type="ECO:0000313" key="1">
    <source>
        <dbReference type="EMBL" id="RPE14111.1"/>
    </source>
</evidence>
<organism evidence="1 2">
    <name type="scientific">Chitinophaga lutea</name>
    <dbReference type="NCBI Taxonomy" id="2488634"/>
    <lineage>
        <taxon>Bacteria</taxon>
        <taxon>Pseudomonadati</taxon>
        <taxon>Bacteroidota</taxon>
        <taxon>Chitinophagia</taxon>
        <taxon>Chitinophagales</taxon>
        <taxon>Chitinophagaceae</taxon>
        <taxon>Chitinophaga</taxon>
    </lineage>
</organism>
<dbReference type="EMBL" id="RPDH01000001">
    <property type="protein sequence ID" value="RPE14111.1"/>
    <property type="molecule type" value="Genomic_DNA"/>
</dbReference>
<name>A0A3N4Q988_9BACT</name>
<protein>
    <submittedName>
        <fullName evidence="1">Uncharacterized protein</fullName>
    </submittedName>
</protein>
<evidence type="ECO:0000313" key="2">
    <source>
        <dbReference type="Proteomes" id="UP000278351"/>
    </source>
</evidence>
<accession>A0A3N4Q988</accession>
<comment type="caution">
    <text evidence="1">The sequence shown here is derived from an EMBL/GenBank/DDBJ whole genome shotgun (WGS) entry which is preliminary data.</text>
</comment>
<gene>
    <name evidence="1" type="ORF">EGT74_11570</name>
</gene>
<dbReference type="Proteomes" id="UP000278351">
    <property type="component" value="Unassembled WGS sequence"/>
</dbReference>
<dbReference type="AlphaFoldDB" id="A0A3N4Q988"/>